<evidence type="ECO:0000313" key="1">
    <source>
        <dbReference type="EMBL" id="GAI50470.1"/>
    </source>
</evidence>
<reference evidence="1" key="1">
    <citation type="journal article" date="2014" name="Front. Microbiol.">
        <title>High frequency of phylogenetically diverse reductive dehalogenase-homologous genes in deep subseafloor sedimentary metagenomes.</title>
        <authorList>
            <person name="Kawai M."/>
            <person name="Futagami T."/>
            <person name="Toyoda A."/>
            <person name="Takaki Y."/>
            <person name="Nishi S."/>
            <person name="Hori S."/>
            <person name="Arai W."/>
            <person name="Tsubouchi T."/>
            <person name="Morono Y."/>
            <person name="Uchiyama I."/>
            <person name="Ito T."/>
            <person name="Fujiyama A."/>
            <person name="Inagaki F."/>
            <person name="Takami H."/>
        </authorList>
    </citation>
    <scope>NUCLEOTIDE SEQUENCE</scope>
    <source>
        <strain evidence="1">Expedition CK06-06</strain>
    </source>
</reference>
<feature type="non-terminal residue" evidence="1">
    <location>
        <position position="1"/>
    </location>
</feature>
<dbReference type="Gene3D" id="3.40.462.10">
    <property type="entry name" value="FAD-linked oxidases, C-terminal domain"/>
    <property type="match status" value="1"/>
</dbReference>
<feature type="non-terminal residue" evidence="1">
    <location>
        <position position="240"/>
    </location>
</feature>
<dbReference type="EMBL" id="BARV01034775">
    <property type="protein sequence ID" value="GAI50470.1"/>
    <property type="molecule type" value="Genomic_DNA"/>
</dbReference>
<dbReference type="AlphaFoldDB" id="X1QHK5"/>
<sequence>STIYVPRYEDLHPLVELLKYAENTGLAPGTPELLSPLLGVSNKTQHLVEAFYKGPPQLPKAQADLIARTRVGYSAELARYGADNKIPYWGLSLKFYGLRKVVAAQWEAVQDLANSAVKNAVFQSGPLQTDPKKAAKEWTFYPQDAGVPNMDFFGMGTRAGGNPNPMRGHMWFSPVIPQTAEGILEANRVFDEAARTIPALQNVPIWNLRPFALPAPFYERTFLFIVGFPITDDLALNKQI</sequence>
<organism evidence="1">
    <name type="scientific">marine sediment metagenome</name>
    <dbReference type="NCBI Taxonomy" id="412755"/>
    <lineage>
        <taxon>unclassified sequences</taxon>
        <taxon>metagenomes</taxon>
        <taxon>ecological metagenomes</taxon>
    </lineage>
</organism>
<gene>
    <name evidence="1" type="ORF">S06H3_54388</name>
</gene>
<comment type="caution">
    <text evidence="1">The sequence shown here is derived from an EMBL/GenBank/DDBJ whole genome shotgun (WGS) entry which is preliminary data.</text>
</comment>
<protein>
    <submittedName>
        <fullName evidence="1">Uncharacterized protein</fullName>
    </submittedName>
</protein>
<name>X1QHK5_9ZZZZ</name>
<dbReference type="InterPro" id="IPR016170">
    <property type="entry name" value="Cytok_DH_C_sf"/>
</dbReference>
<accession>X1QHK5</accession>
<proteinExistence type="predicted"/>